<protein>
    <submittedName>
        <fullName evidence="2">Uncharacterized protein</fullName>
    </submittedName>
</protein>
<dbReference type="EMBL" id="KN835137">
    <property type="protein sequence ID" value="KIK48499.1"/>
    <property type="molecule type" value="Genomic_DNA"/>
</dbReference>
<reference evidence="2 3" key="1">
    <citation type="submission" date="2014-04" db="EMBL/GenBank/DDBJ databases">
        <authorList>
            <consortium name="DOE Joint Genome Institute"/>
            <person name="Kuo A."/>
            <person name="Ruytinx J."/>
            <person name="Rineau F."/>
            <person name="Colpaert J."/>
            <person name="Kohler A."/>
            <person name="Nagy L.G."/>
            <person name="Floudas D."/>
            <person name="Copeland A."/>
            <person name="Barry K.W."/>
            <person name="Cichocki N."/>
            <person name="Veneault-Fourrey C."/>
            <person name="LaButti K."/>
            <person name="Lindquist E.A."/>
            <person name="Lipzen A."/>
            <person name="Lundell T."/>
            <person name="Morin E."/>
            <person name="Murat C."/>
            <person name="Sun H."/>
            <person name="Tunlid A."/>
            <person name="Henrissat B."/>
            <person name="Grigoriev I.V."/>
            <person name="Hibbett D.S."/>
            <person name="Martin F."/>
            <person name="Nordberg H.P."/>
            <person name="Cantor M.N."/>
            <person name="Hua S.X."/>
        </authorList>
    </citation>
    <scope>NUCLEOTIDE SEQUENCE [LARGE SCALE GENOMIC DNA]</scope>
    <source>
        <strain evidence="2 3">UH-Slu-Lm8-n1</strain>
    </source>
</reference>
<reference evidence="3" key="2">
    <citation type="submission" date="2015-01" db="EMBL/GenBank/DDBJ databases">
        <title>Evolutionary Origins and Diversification of the Mycorrhizal Mutualists.</title>
        <authorList>
            <consortium name="DOE Joint Genome Institute"/>
            <consortium name="Mycorrhizal Genomics Consortium"/>
            <person name="Kohler A."/>
            <person name="Kuo A."/>
            <person name="Nagy L.G."/>
            <person name="Floudas D."/>
            <person name="Copeland A."/>
            <person name="Barry K.W."/>
            <person name="Cichocki N."/>
            <person name="Veneault-Fourrey C."/>
            <person name="LaButti K."/>
            <person name="Lindquist E.A."/>
            <person name="Lipzen A."/>
            <person name="Lundell T."/>
            <person name="Morin E."/>
            <person name="Murat C."/>
            <person name="Riley R."/>
            <person name="Ohm R."/>
            <person name="Sun H."/>
            <person name="Tunlid A."/>
            <person name="Henrissat B."/>
            <person name="Grigoriev I.V."/>
            <person name="Hibbett D.S."/>
            <person name="Martin F."/>
        </authorList>
    </citation>
    <scope>NUCLEOTIDE SEQUENCE [LARGE SCALE GENOMIC DNA]</scope>
    <source>
        <strain evidence="3">UH-Slu-Lm8-n1</strain>
    </source>
</reference>
<dbReference type="InParanoid" id="A0A0D0BFQ6"/>
<evidence type="ECO:0000313" key="3">
    <source>
        <dbReference type="Proteomes" id="UP000054485"/>
    </source>
</evidence>
<accession>A0A0D0BFQ6</accession>
<gene>
    <name evidence="2" type="ORF">CY34DRAFT_627053</name>
</gene>
<sequence>MEHVQQCSQYNASNTPEGHKLNQENGYTSLNGEDKDRVTAKTSQVGRRSMIPLFS</sequence>
<evidence type="ECO:0000256" key="1">
    <source>
        <dbReference type="SAM" id="MobiDB-lite"/>
    </source>
</evidence>
<dbReference type="AlphaFoldDB" id="A0A0D0BFQ6"/>
<dbReference type="Proteomes" id="UP000054485">
    <property type="component" value="Unassembled WGS sequence"/>
</dbReference>
<evidence type="ECO:0000313" key="2">
    <source>
        <dbReference type="EMBL" id="KIK48499.1"/>
    </source>
</evidence>
<dbReference type="HOGENOM" id="CLU_3033979_0_0_1"/>
<keyword evidence="3" id="KW-1185">Reference proteome</keyword>
<name>A0A0D0BFQ6_9AGAM</name>
<feature type="region of interest" description="Disordered" evidence="1">
    <location>
        <begin position="1"/>
        <end position="55"/>
    </location>
</feature>
<organism evidence="2 3">
    <name type="scientific">Suillus luteus UH-Slu-Lm8-n1</name>
    <dbReference type="NCBI Taxonomy" id="930992"/>
    <lineage>
        <taxon>Eukaryota</taxon>
        <taxon>Fungi</taxon>
        <taxon>Dikarya</taxon>
        <taxon>Basidiomycota</taxon>
        <taxon>Agaricomycotina</taxon>
        <taxon>Agaricomycetes</taxon>
        <taxon>Agaricomycetidae</taxon>
        <taxon>Boletales</taxon>
        <taxon>Suillineae</taxon>
        <taxon>Suillaceae</taxon>
        <taxon>Suillus</taxon>
    </lineage>
</organism>
<proteinExistence type="predicted"/>
<feature type="compositionally biased region" description="Polar residues" evidence="1">
    <location>
        <begin position="1"/>
        <end position="16"/>
    </location>
</feature>